<gene>
    <name evidence="3" type="ORF">IAC61_00635</name>
</gene>
<dbReference type="AlphaFoldDB" id="A0A9D9GSQ1"/>
<dbReference type="Pfam" id="PF09479">
    <property type="entry name" value="Flg_new"/>
    <property type="match status" value="1"/>
</dbReference>
<comment type="caution">
    <text evidence="3">The sequence shown here is derived from an EMBL/GenBank/DDBJ whole genome shotgun (WGS) entry which is preliminary data.</text>
</comment>
<dbReference type="GO" id="GO:0030313">
    <property type="term" value="C:cell envelope"/>
    <property type="evidence" value="ECO:0007669"/>
    <property type="project" value="UniProtKB-SubCell"/>
</dbReference>
<sequence>MAMKLLRKLLLGAAGLFALSSCNMLLGSEESLFIESVLAEEQPDGSTKVTITFTDEDIPPVVFYVPQGETGEQGPMGTGIASVDSVLSEDGSSLIITMTYTDASLEPSVWSIPNATSIEDIESAYDPETGMTTVTISTNDGEDHTFDLPKGKDGNGIASVSQETLENGDVLITIEYTDESVPNTEIRLPSQSGKDGNGIAYIESFSDEENYYLIIHFTQTDEPQTLTFPLPQVEDGTKWFTNSGDPYNIREAKEGDFYFDSLNGAVWRYDDGAWVLQFAMGEAVYYTVKFDAETNGGRIVVPASFSPTQRVKAGSPLPVLPRAEKEGSTFLGWYTNPYGEESFSATKITDLTPVTKDFTAYACFAEDAS</sequence>
<reference evidence="3" key="1">
    <citation type="submission" date="2020-10" db="EMBL/GenBank/DDBJ databases">
        <authorList>
            <person name="Gilroy R."/>
        </authorList>
    </citation>
    <scope>NUCLEOTIDE SEQUENCE</scope>
    <source>
        <strain evidence="3">17113</strain>
    </source>
</reference>
<feature type="chain" id="PRO_5038780037" evidence="2">
    <location>
        <begin position="24"/>
        <end position="369"/>
    </location>
</feature>
<feature type="signal peptide" evidence="2">
    <location>
        <begin position="1"/>
        <end position="23"/>
    </location>
</feature>
<protein>
    <submittedName>
        <fullName evidence="3">InlB B-repeat-containing protein</fullName>
    </submittedName>
</protein>
<dbReference type="InterPro" id="IPR013378">
    <property type="entry name" value="InlB-like_B-rpt"/>
</dbReference>
<keyword evidence="2" id="KW-0732">Signal</keyword>
<evidence type="ECO:0000313" key="3">
    <source>
        <dbReference type="EMBL" id="MBO8425810.1"/>
    </source>
</evidence>
<reference evidence="3" key="2">
    <citation type="journal article" date="2021" name="PeerJ">
        <title>Extensive microbial diversity within the chicken gut microbiome revealed by metagenomics and culture.</title>
        <authorList>
            <person name="Gilroy R."/>
            <person name="Ravi A."/>
            <person name="Getino M."/>
            <person name="Pursley I."/>
            <person name="Horton D.L."/>
            <person name="Alikhan N.F."/>
            <person name="Baker D."/>
            <person name="Gharbi K."/>
            <person name="Hall N."/>
            <person name="Watson M."/>
            <person name="Adriaenssens E.M."/>
            <person name="Foster-Nyarko E."/>
            <person name="Jarju S."/>
            <person name="Secka A."/>
            <person name="Antonio M."/>
            <person name="Oren A."/>
            <person name="Chaudhuri R.R."/>
            <person name="La Ragione R."/>
            <person name="Hildebrand F."/>
            <person name="Pallen M.J."/>
        </authorList>
    </citation>
    <scope>NUCLEOTIDE SEQUENCE</scope>
    <source>
        <strain evidence="3">17113</strain>
    </source>
</reference>
<dbReference type="Proteomes" id="UP000823634">
    <property type="component" value="Unassembled WGS sequence"/>
</dbReference>
<name>A0A9D9GSQ1_9FIRM</name>
<dbReference type="PROSITE" id="PS51257">
    <property type="entry name" value="PROKAR_LIPOPROTEIN"/>
    <property type="match status" value="1"/>
</dbReference>
<dbReference type="Gene3D" id="2.60.40.4270">
    <property type="entry name" value="Listeria-Bacteroides repeat domain"/>
    <property type="match status" value="1"/>
</dbReference>
<accession>A0A9D9GSQ1</accession>
<proteinExistence type="predicted"/>
<organism evidence="3 4">
    <name type="scientific">Candidatus Alloenteromonas pullistercoris</name>
    <dbReference type="NCBI Taxonomy" id="2840785"/>
    <lineage>
        <taxon>Bacteria</taxon>
        <taxon>Bacillati</taxon>
        <taxon>Bacillota</taxon>
        <taxon>Bacillota incertae sedis</taxon>
        <taxon>Candidatus Alloenteromonas</taxon>
    </lineage>
</organism>
<dbReference type="InterPro" id="IPR042229">
    <property type="entry name" value="Listeria/Bacterioides_rpt_sf"/>
</dbReference>
<comment type="subcellular location">
    <subcellularLocation>
        <location evidence="1">Cell envelope</location>
    </subcellularLocation>
</comment>
<evidence type="ECO:0000256" key="1">
    <source>
        <dbReference type="ARBA" id="ARBA00004196"/>
    </source>
</evidence>
<evidence type="ECO:0000256" key="2">
    <source>
        <dbReference type="SAM" id="SignalP"/>
    </source>
</evidence>
<evidence type="ECO:0000313" key="4">
    <source>
        <dbReference type="Proteomes" id="UP000823634"/>
    </source>
</evidence>
<dbReference type="EMBL" id="JADINA010000007">
    <property type="protein sequence ID" value="MBO8425810.1"/>
    <property type="molecule type" value="Genomic_DNA"/>
</dbReference>